<dbReference type="InterPro" id="IPR000182">
    <property type="entry name" value="GNAT_dom"/>
</dbReference>
<comment type="caution">
    <text evidence="2">The sequence shown here is derived from an EMBL/GenBank/DDBJ whole genome shotgun (WGS) entry which is preliminary data.</text>
</comment>
<keyword evidence="3" id="KW-1185">Reference proteome</keyword>
<dbReference type="RefSeq" id="WP_055968970.1">
    <property type="nucleotide sequence ID" value="NZ_BAABEG010000001.1"/>
</dbReference>
<dbReference type="CDD" id="cd04301">
    <property type="entry name" value="NAT_SF"/>
    <property type="match status" value="1"/>
</dbReference>
<proteinExistence type="predicted"/>
<reference evidence="2 3" key="1">
    <citation type="submission" date="2020-08" db="EMBL/GenBank/DDBJ databases">
        <title>Genomic Encyclopedia of Type Strains, Phase IV (KMG-IV): sequencing the most valuable type-strain genomes for metagenomic binning, comparative biology and taxonomic classification.</title>
        <authorList>
            <person name="Goeker M."/>
        </authorList>
    </citation>
    <scope>NUCLEOTIDE SEQUENCE [LARGE SCALE GENOMIC DNA]</scope>
    <source>
        <strain evidence="2 3">DSM 7051</strain>
    </source>
</reference>
<dbReference type="GO" id="GO:0016747">
    <property type="term" value="F:acyltransferase activity, transferring groups other than amino-acyl groups"/>
    <property type="evidence" value="ECO:0007669"/>
    <property type="project" value="InterPro"/>
</dbReference>
<dbReference type="Gene3D" id="3.40.630.30">
    <property type="match status" value="1"/>
</dbReference>
<dbReference type="SUPFAM" id="SSF55729">
    <property type="entry name" value="Acyl-CoA N-acyltransferases (Nat)"/>
    <property type="match status" value="1"/>
</dbReference>
<dbReference type="AlphaFoldDB" id="A0A7X0F430"/>
<dbReference type="Proteomes" id="UP000536262">
    <property type="component" value="Unassembled WGS sequence"/>
</dbReference>
<organism evidence="2 3">
    <name type="scientific">Aminobacter aganoensis</name>
    <dbReference type="NCBI Taxonomy" id="83264"/>
    <lineage>
        <taxon>Bacteria</taxon>
        <taxon>Pseudomonadati</taxon>
        <taxon>Pseudomonadota</taxon>
        <taxon>Alphaproteobacteria</taxon>
        <taxon>Hyphomicrobiales</taxon>
        <taxon>Phyllobacteriaceae</taxon>
        <taxon>Aminobacter</taxon>
    </lineage>
</organism>
<name>A0A7X0F430_9HYPH</name>
<dbReference type="InterPro" id="IPR016181">
    <property type="entry name" value="Acyl_CoA_acyltransferase"/>
</dbReference>
<protein>
    <recommendedName>
        <fullName evidence="1">N-acetyltransferase domain-containing protein</fullName>
    </recommendedName>
</protein>
<accession>A0A7X0F430</accession>
<feature type="domain" description="N-acetyltransferase" evidence="1">
    <location>
        <begin position="13"/>
        <end position="190"/>
    </location>
</feature>
<sequence>MEQIKQAQRPLTGIIRQLRPSDLPRFAEHLLRLDAQSRRDRFNGLTDDGFLRSYADRSFHQGVIVIAYVEGDKVLGAAELHERPEEREPTAEIAFSVESQLQHRGIGGRLFRRIIAQAKGLGYTRLQVTTHANNSAMRALARRFNAKLSFAQGETNGIIELDADGAADPDMGFLAPADFGRRKVGKAIAA</sequence>
<evidence type="ECO:0000313" key="2">
    <source>
        <dbReference type="EMBL" id="MBB6352689.1"/>
    </source>
</evidence>
<dbReference type="PROSITE" id="PS51186">
    <property type="entry name" value="GNAT"/>
    <property type="match status" value="1"/>
</dbReference>
<evidence type="ECO:0000259" key="1">
    <source>
        <dbReference type="PROSITE" id="PS51186"/>
    </source>
</evidence>
<dbReference type="EMBL" id="JACHOU010000001">
    <property type="protein sequence ID" value="MBB6352689.1"/>
    <property type="molecule type" value="Genomic_DNA"/>
</dbReference>
<gene>
    <name evidence="2" type="ORF">GGR00_000441</name>
</gene>
<evidence type="ECO:0000313" key="3">
    <source>
        <dbReference type="Proteomes" id="UP000536262"/>
    </source>
</evidence>
<dbReference type="Pfam" id="PF00583">
    <property type="entry name" value="Acetyltransf_1"/>
    <property type="match status" value="1"/>
</dbReference>